<dbReference type="EMBL" id="JAROBY010000060">
    <property type="protein sequence ID" value="MEB4797838.1"/>
    <property type="molecule type" value="Genomic_DNA"/>
</dbReference>
<keyword evidence="2" id="KW-1185">Reference proteome</keyword>
<gene>
    <name evidence="1" type="ORF">P5G65_28445</name>
</gene>
<reference evidence="1 2" key="1">
    <citation type="submission" date="2023-03" db="EMBL/GenBank/DDBJ databases">
        <title>Bacillus Genome Sequencing.</title>
        <authorList>
            <person name="Dunlap C."/>
        </authorList>
    </citation>
    <scope>NUCLEOTIDE SEQUENCE [LARGE SCALE GENOMIC DNA]</scope>
    <source>
        <strain evidence="1 2">NRS-1351</strain>
    </source>
</reference>
<proteinExistence type="predicted"/>
<evidence type="ECO:0000313" key="1">
    <source>
        <dbReference type="EMBL" id="MEB4797838.1"/>
    </source>
</evidence>
<protein>
    <submittedName>
        <fullName evidence="1">Uncharacterized protein</fullName>
    </submittedName>
</protein>
<comment type="caution">
    <text evidence="1">The sequence shown here is derived from an EMBL/GenBank/DDBJ whole genome shotgun (WGS) entry which is preliminary data.</text>
</comment>
<dbReference type="RefSeq" id="WP_164819545.1">
    <property type="nucleotide sequence ID" value="NZ_JAROBY010000060.1"/>
</dbReference>
<organism evidence="1 2">
    <name type="scientific">Paenibacillus chondroitinus</name>
    <dbReference type="NCBI Taxonomy" id="59842"/>
    <lineage>
        <taxon>Bacteria</taxon>
        <taxon>Bacillati</taxon>
        <taxon>Bacillota</taxon>
        <taxon>Bacilli</taxon>
        <taxon>Bacillales</taxon>
        <taxon>Paenibacillaceae</taxon>
        <taxon>Paenibacillus</taxon>
    </lineage>
</organism>
<sequence>MVKEKLKGIAELPVKWVEVSSEADLVTQLDEQKVYGALVLLAGCLGLQLA</sequence>
<dbReference type="Proteomes" id="UP001355653">
    <property type="component" value="Unassembled WGS sequence"/>
</dbReference>
<name>A0ABU6DLJ8_9BACL</name>
<evidence type="ECO:0000313" key="2">
    <source>
        <dbReference type="Proteomes" id="UP001355653"/>
    </source>
</evidence>
<accession>A0ABU6DLJ8</accession>